<dbReference type="InterPro" id="IPR050407">
    <property type="entry name" value="Geranylgeranyl_reductase"/>
</dbReference>
<dbReference type="InterPro" id="IPR002938">
    <property type="entry name" value="FAD-bd"/>
</dbReference>
<dbReference type="Gene3D" id="3.30.9.10">
    <property type="entry name" value="D-Amino Acid Oxidase, subunit A, domain 2"/>
    <property type="match status" value="1"/>
</dbReference>
<dbReference type="Proteomes" id="UP000008037">
    <property type="component" value="Chromosome"/>
</dbReference>
<dbReference type="OrthoDB" id="46008at2157"/>
<gene>
    <name evidence="2" type="ordered locus">Ngar_c18750</name>
</gene>
<dbReference type="Gene3D" id="3.50.50.60">
    <property type="entry name" value="FAD/NAD(P)-binding domain"/>
    <property type="match status" value="1"/>
</dbReference>
<reference evidence="2 3" key="1">
    <citation type="journal article" date="2012" name="Environ. Microbiol.">
        <title>The genome of the ammonia-oxidizing Candidatus Nitrososphaera gargensis: insights into metabolic versatility and environmental adaptations.</title>
        <authorList>
            <person name="Spang A."/>
            <person name="Poehlein A."/>
            <person name="Offre P."/>
            <person name="Zumbragel S."/>
            <person name="Haider S."/>
            <person name="Rychlik N."/>
            <person name="Nowka B."/>
            <person name="Schmeisser C."/>
            <person name="Lebedeva E.V."/>
            <person name="Rattei T."/>
            <person name="Bohm C."/>
            <person name="Schmid M."/>
            <person name="Galushko A."/>
            <person name="Hatzenpichler R."/>
            <person name="Weinmaier T."/>
            <person name="Daniel R."/>
            <person name="Schleper C."/>
            <person name="Spieck E."/>
            <person name="Streit W."/>
            <person name="Wagner M."/>
        </authorList>
    </citation>
    <scope>NUCLEOTIDE SEQUENCE [LARGE SCALE GENOMIC DNA]</scope>
    <source>
        <strain evidence="3">Ga9.2</strain>
    </source>
</reference>
<dbReference type="GO" id="GO:0071949">
    <property type="term" value="F:FAD binding"/>
    <property type="evidence" value="ECO:0007669"/>
    <property type="project" value="InterPro"/>
</dbReference>
<protein>
    <submittedName>
        <fullName evidence="2">Geranylgeranyl reductase family protein</fullName>
    </submittedName>
</protein>
<dbReference type="NCBIfam" id="TIGR02032">
    <property type="entry name" value="GG-red-SF"/>
    <property type="match status" value="1"/>
</dbReference>
<dbReference type="KEGG" id="nga:Ngar_c18750"/>
<keyword evidence="3" id="KW-1185">Reference proteome</keyword>
<dbReference type="AlphaFoldDB" id="K0IKB9"/>
<dbReference type="InterPro" id="IPR011777">
    <property type="entry name" value="Geranylgeranyl_Rdtase_fam"/>
</dbReference>
<name>K0IKB9_NITGG</name>
<dbReference type="HOGENOM" id="CLU_024648_0_1_2"/>
<dbReference type="InParanoid" id="K0IKB9"/>
<organism evidence="2 3">
    <name type="scientific">Nitrososphaera gargensis (strain Ga9.2)</name>
    <dbReference type="NCBI Taxonomy" id="1237085"/>
    <lineage>
        <taxon>Archaea</taxon>
        <taxon>Nitrososphaerota</taxon>
        <taxon>Nitrososphaeria</taxon>
        <taxon>Nitrososphaerales</taxon>
        <taxon>Nitrososphaeraceae</taxon>
        <taxon>Nitrososphaera</taxon>
    </lineage>
</organism>
<dbReference type="RefSeq" id="WP_015019344.1">
    <property type="nucleotide sequence ID" value="NC_018719.1"/>
</dbReference>
<dbReference type="BioCyc" id="CNIT1237085:G1324-1873-MONOMER"/>
<dbReference type="PANTHER" id="PTHR42685:SF18">
    <property type="entry name" value="DIGERANYLGERANYLGLYCEROPHOSPHOLIPID REDUCTASE"/>
    <property type="match status" value="1"/>
</dbReference>
<evidence type="ECO:0000313" key="3">
    <source>
        <dbReference type="Proteomes" id="UP000008037"/>
    </source>
</evidence>
<dbReference type="GeneID" id="13795738"/>
<dbReference type="SUPFAM" id="SSF51905">
    <property type="entry name" value="FAD/NAD(P)-binding domain"/>
    <property type="match status" value="1"/>
</dbReference>
<feature type="domain" description="FAD-binding" evidence="1">
    <location>
        <begin position="4"/>
        <end position="162"/>
    </location>
</feature>
<dbReference type="STRING" id="1237085.Ngar_c18750"/>
<dbReference type="EMBL" id="CP002408">
    <property type="protein sequence ID" value="AFU58807.1"/>
    <property type="molecule type" value="Genomic_DNA"/>
</dbReference>
<dbReference type="Pfam" id="PF01494">
    <property type="entry name" value="FAD_binding_3"/>
    <property type="match status" value="1"/>
</dbReference>
<dbReference type="GO" id="GO:0016628">
    <property type="term" value="F:oxidoreductase activity, acting on the CH-CH group of donors, NAD or NADP as acceptor"/>
    <property type="evidence" value="ECO:0007669"/>
    <property type="project" value="InterPro"/>
</dbReference>
<sequence length="388" mass="41506">MPGYDVIVAGGSVSGLLAAREAAAGGLSVAVLEEDSEIGTPEHCGGLVSIAGIRNIGIVPDASAVENTKIARAKILSPSSGFEISAEKQKVMVLDRRAFDKQIAFQAQKLGAEIKVKCAMRSFSKKEDDGPTYIVKTSEGDLVCKYFVDARGVASIIARNREGVLQSAQYEVYAPWIERDTIEVAFDNQRYPGFFAWIIPTAQGSGKVGVAGRGINAASALQSYIDGKGKCSIVRKVYASIWVNGPMENLVSDRMIIVGDAAGQSKPTTAGGIYTCGMGGVLAGRAVAEAARKNDDRLLAQYEKDWRSMFGAEFEKMLLARKLLERLDNKAIDELFSAVPPEKIEEASASGDFDFHSAALAKILGAKSATRMAKALLGNEIRRLIDIS</sequence>
<evidence type="ECO:0000313" key="2">
    <source>
        <dbReference type="EMBL" id="AFU58807.1"/>
    </source>
</evidence>
<evidence type="ECO:0000259" key="1">
    <source>
        <dbReference type="Pfam" id="PF01494"/>
    </source>
</evidence>
<proteinExistence type="predicted"/>
<dbReference type="PRINTS" id="PR00420">
    <property type="entry name" value="RNGMNOXGNASE"/>
</dbReference>
<accession>K0IKB9</accession>
<dbReference type="InterPro" id="IPR036188">
    <property type="entry name" value="FAD/NAD-bd_sf"/>
</dbReference>
<dbReference type="PANTHER" id="PTHR42685">
    <property type="entry name" value="GERANYLGERANYL DIPHOSPHATE REDUCTASE"/>
    <property type="match status" value="1"/>
</dbReference>
<dbReference type="PATRIC" id="fig|1237085.11.peg.1859"/>